<proteinExistence type="predicted"/>
<keyword evidence="1" id="KW-0812">Transmembrane</keyword>
<organism evidence="2 3">
    <name type="scientific">Pristionchus mayeri</name>
    <dbReference type="NCBI Taxonomy" id="1317129"/>
    <lineage>
        <taxon>Eukaryota</taxon>
        <taxon>Metazoa</taxon>
        <taxon>Ecdysozoa</taxon>
        <taxon>Nematoda</taxon>
        <taxon>Chromadorea</taxon>
        <taxon>Rhabditida</taxon>
        <taxon>Rhabditina</taxon>
        <taxon>Diplogasteromorpha</taxon>
        <taxon>Diplogasteroidea</taxon>
        <taxon>Neodiplogasteridae</taxon>
        <taxon>Pristionchus</taxon>
    </lineage>
</organism>
<evidence type="ECO:0000313" key="3">
    <source>
        <dbReference type="Proteomes" id="UP001328107"/>
    </source>
</evidence>
<sequence>AYLVYSYVVVIISPVNIVANRLFFSREIFIKELRNPFNMIPCLMCLDPIIPLLVKVSLEYRTMGTKECSENTLTYSVALHSLIDFNCWTPFRGTYTWLTVLLTFLRYRALRSQGKWEASYTLVFTASALVALLATAASIPLFFSNVIYYYPIEYAC</sequence>
<keyword evidence="1" id="KW-1133">Transmembrane helix</keyword>
<feature type="transmembrane region" description="Helical" evidence="1">
    <location>
        <begin position="94"/>
        <end position="110"/>
    </location>
</feature>
<dbReference type="Proteomes" id="UP001328107">
    <property type="component" value="Unassembled WGS sequence"/>
</dbReference>
<protein>
    <recommendedName>
        <fullName evidence="4">G protein-coupled receptor</fullName>
    </recommendedName>
</protein>
<keyword evidence="3" id="KW-1185">Reference proteome</keyword>
<feature type="non-terminal residue" evidence="2">
    <location>
        <position position="156"/>
    </location>
</feature>
<reference evidence="3" key="1">
    <citation type="submission" date="2022-10" db="EMBL/GenBank/DDBJ databases">
        <title>Genome assembly of Pristionchus species.</title>
        <authorList>
            <person name="Yoshida K."/>
            <person name="Sommer R.J."/>
        </authorList>
    </citation>
    <scope>NUCLEOTIDE SEQUENCE [LARGE SCALE GENOMIC DNA]</scope>
    <source>
        <strain evidence="3">RS5460</strain>
    </source>
</reference>
<dbReference type="GO" id="GO:0005886">
    <property type="term" value="C:plasma membrane"/>
    <property type="evidence" value="ECO:0007669"/>
    <property type="project" value="TreeGrafter"/>
</dbReference>
<dbReference type="AlphaFoldDB" id="A0AAN5I6F7"/>
<evidence type="ECO:0000313" key="2">
    <source>
        <dbReference type="EMBL" id="GMR52141.1"/>
    </source>
</evidence>
<feature type="non-terminal residue" evidence="2">
    <location>
        <position position="1"/>
    </location>
</feature>
<dbReference type="InterPro" id="IPR053219">
    <property type="entry name" value="GPCR_Dmsr-1"/>
</dbReference>
<gene>
    <name evidence="2" type="ORF">PMAYCL1PPCAC_22336</name>
</gene>
<comment type="caution">
    <text evidence="2">The sequence shown here is derived from an EMBL/GenBank/DDBJ whole genome shotgun (WGS) entry which is preliminary data.</text>
</comment>
<feature type="transmembrane region" description="Helical" evidence="1">
    <location>
        <begin position="6"/>
        <end position="24"/>
    </location>
</feature>
<name>A0AAN5I6F7_9BILA</name>
<dbReference type="EMBL" id="BTRK01000005">
    <property type="protein sequence ID" value="GMR52141.1"/>
    <property type="molecule type" value="Genomic_DNA"/>
</dbReference>
<evidence type="ECO:0000256" key="1">
    <source>
        <dbReference type="SAM" id="Phobius"/>
    </source>
</evidence>
<dbReference type="GO" id="GO:0008528">
    <property type="term" value="F:G protein-coupled peptide receptor activity"/>
    <property type="evidence" value="ECO:0007669"/>
    <property type="project" value="TreeGrafter"/>
</dbReference>
<evidence type="ECO:0008006" key="4">
    <source>
        <dbReference type="Google" id="ProtNLM"/>
    </source>
</evidence>
<dbReference type="PANTHER" id="PTHR46273:SF14">
    <property type="entry name" value="G-PROTEIN COUPLED RECEPTOR DMSR-1"/>
    <property type="match status" value="1"/>
</dbReference>
<feature type="transmembrane region" description="Helical" evidence="1">
    <location>
        <begin position="122"/>
        <end position="143"/>
    </location>
</feature>
<keyword evidence="1" id="KW-0472">Membrane</keyword>
<dbReference type="PANTHER" id="PTHR46273">
    <property type="entry name" value="MYOSUPPRESSIN RECEPTOR 1, ISOFORM B-RELATED"/>
    <property type="match status" value="1"/>
</dbReference>
<accession>A0AAN5I6F7</accession>